<dbReference type="PIRSF" id="PIRSF005719">
    <property type="entry name" value="SMC"/>
    <property type="match status" value="1"/>
</dbReference>
<dbReference type="Proteomes" id="UP001165085">
    <property type="component" value="Unassembled WGS sequence"/>
</dbReference>
<dbReference type="InterPro" id="IPR027120">
    <property type="entry name" value="Smc2_ABC"/>
</dbReference>
<evidence type="ECO:0000256" key="2">
    <source>
        <dbReference type="ARBA" id="ARBA00005231"/>
    </source>
</evidence>
<feature type="region of interest" description="Disordered" evidence="13">
    <location>
        <begin position="1193"/>
        <end position="1224"/>
    </location>
</feature>
<dbReference type="GO" id="GO:0005694">
    <property type="term" value="C:chromosome"/>
    <property type="evidence" value="ECO:0007669"/>
    <property type="project" value="InterPro"/>
</dbReference>
<dbReference type="FunFam" id="3.40.50.300:FF:000385">
    <property type="entry name" value="Structural maintenance of chromosomes 2"/>
    <property type="match status" value="1"/>
</dbReference>
<accession>A0A9W7EL32</accession>
<evidence type="ECO:0000256" key="8">
    <source>
        <dbReference type="ARBA" id="ARBA00023067"/>
    </source>
</evidence>
<keyword evidence="4" id="KW-0547">Nucleotide-binding</keyword>
<dbReference type="PANTHER" id="PTHR43977">
    <property type="entry name" value="STRUCTURAL MAINTENANCE OF CHROMOSOMES PROTEIN 3"/>
    <property type="match status" value="1"/>
</dbReference>
<comment type="caution">
    <text evidence="15">The sequence shown here is derived from an EMBL/GenBank/DDBJ whole genome shotgun (WGS) entry which is preliminary data.</text>
</comment>
<feature type="coiled-coil region" evidence="12">
    <location>
        <begin position="253"/>
        <end position="502"/>
    </location>
</feature>
<dbReference type="EMBL" id="BRXY01000297">
    <property type="protein sequence ID" value="GMH84799.1"/>
    <property type="molecule type" value="Genomic_DNA"/>
</dbReference>
<evidence type="ECO:0000256" key="11">
    <source>
        <dbReference type="PIRNR" id="PIRNR005719"/>
    </source>
</evidence>
<dbReference type="GO" id="GO:0051301">
    <property type="term" value="P:cell division"/>
    <property type="evidence" value="ECO:0007669"/>
    <property type="project" value="UniProtKB-KW"/>
</dbReference>
<keyword evidence="8" id="KW-0226">DNA condensation</keyword>
<feature type="coiled-coil region" evidence="12">
    <location>
        <begin position="682"/>
        <end position="847"/>
    </location>
</feature>
<feature type="coiled-coil region" evidence="12">
    <location>
        <begin position="897"/>
        <end position="924"/>
    </location>
</feature>
<dbReference type="Gene3D" id="1.20.1060.20">
    <property type="match status" value="1"/>
</dbReference>
<dbReference type="Gene3D" id="3.30.70.1620">
    <property type="match status" value="1"/>
</dbReference>
<dbReference type="CDD" id="cd03273">
    <property type="entry name" value="ABC_SMC2_euk"/>
    <property type="match status" value="1"/>
</dbReference>
<dbReference type="AlphaFoldDB" id="A0A9W7EL32"/>
<evidence type="ECO:0000256" key="6">
    <source>
        <dbReference type="ARBA" id="ARBA00022840"/>
    </source>
</evidence>
<reference evidence="16" key="1">
    <citation type="journal article" date="2023" name="Commun. Biol.">
        <title>Genome analysis of Parmales, the sister group of diatoms, reveals the evolutionary specialization of diatoms from phago-mixotrophs to photoautotrophs.</title>
        <authorList>
            <person name="Ban H."/>
            <person name="Sato S."/>
            <person name="Yoshikawa S."/>
            <person name="Yamada K."/>
            <person name="Nakamura Y."/>
            <person name="Ichinomiya M."/>
            <person name="Sato N."/>
            <person name="Blanc-Mathieu R."/>
            <person name="Endo H."/>
            <person name="Kuwata A."/>
            <person name="Ogata H."/>
        </authorList>
    </citation>
    <scope>NUCLEOTIDE SEQUENCE [LARGE SCALE GENOMIC DNA]</scope>
    <source>
        <strain evidence="16">NIES 3701</strain>
    </source>
</reference>
<dbReference type="Pfam" id="PF06470">
    <property type="entry name" value="SMC_hinge"/>
    <property type="match status" value="1"/>
</dbReference>
<evidence type="ECO:0000256" key="3">
    <source>
        <dbReference type="ARBA" id="ARBA00022618"/>
    </source>
</evidence>
<evidence type="ECO:0000256" key="7">
    <source>
        <dbReference type="ARBA" id="ARBA00023054"/>
    </source>
</evidence>
<evidence type="ECO:0000256" key="10">
    <source>
        <dbReference type="ARBA" id="ARBA00023306"/>
    </source>
</evidence>
<evidence type="ECO:0000256" key="12">
    <source>
        <dbReference type="SAM" id="Coils"/>
    </source>
</evidence>
<dbReference type="InterPro" id="IPR010935">
    <property type="entry name" value="SMC_hinge"/>
</dbReference>
<dbReference type="FunFam" id="3.40.50.300:FF:000278">
    <property type="entry name" value="Structural maintenance of chromosomes 2"/>
    <property type="match status" value="1"/>
</dbReference>
<comment type="subcellular location">
    <subcellularLocation>
        <location evidence="1 11">Nucleus</location>
    </subcellularLocation>
</comment>
<gene>
    <name evidence="15" type="ORF">TrST_g232</name>
</gene>
<evidence type="ECO:0000313" key="16">
    <source>
        <dbReference type="Proteomes" id="UP001165085"/>
    </source>
</evidence>
<feature type="domain" description="SMC hinge" evidence="14">
    <location>
        <begin position="521"/>
        <end position="643"/>
    </location>
</feature>
<organism evidence="15 16">
    <name type="scientific">Triparma strigata</name>
    <dbReference type="NCBI Taxonomy" id="1606541"/>
    <lineage>
        <taxon>Eukaryota</taxon>
        <taxon>Sar</taxon>
        <taxon>Stramenopiles</taxon>
        <taxon>Ochrophyta</taxon>
        <taxon>Bolidophyceae</taxon>
        <taxon>Parmales</taxon>
        <taxon>Triparmaceae</taxon>
        <taxon>Triparma</taxon>
    </lineage>
</organism>
<keyword evidence="3" id="KW-0132">Cell division</keyword>
<dbReference type="InterPro" id="IPR027417">
    <property type="entry name" value="P-loop_NTPase"/>
</dbReference>
<proteinExistence type="inferred from homology"/>
<keyword evidence="6" id="KW-0067">ATP-binding</keyword>
<evidence type="ECO:0000256" key="4">
    <source>
        <dbReference type="ARBA" id="ARBA00022741"/>
    </source>
</evidence>
<name>A0A9W7EL32_9STRA</name>
<dbReference type="SMART" id="SM00968">
    <property type="entry name" value="SMC_hinge"/>
    <property type="match status" value="1"/>
</dbReference>
<feature type="coiled-coil region" evidence="12">
    <location>
        <begin position="992"/>
        <end position="1029"/>
    </location>
</feature>
<dbReference type="InterPro" id="IPR003395">
    <property type="entry name" value="RecF/RecN/SMC_N"/>
</dbReference>
<keyword evidence="5" id="KW-0498">Mitosis</keyword>
<comment type="similarity">
    <text evidence="2">Belongs to the SMC family. SMC2 subfamily.</text>
</comment>
<evidence type="ECO:0000256" key="1">
    <source>
        <dbReference type="ARBA" id="ARBA00004123"/>
    </source>
</evidence>
<protein>
    <recommendedName>
        <fullName evidence="11">Structural maintenance of chromosomes protein</fullName>
    </recommendedName>
</protein>
<sequence length="1224" mass="134822">MHIKEIVVDGFKSYAHRTVIAGFDPHFNAITGLNGSGKSNILDSICFVLGITNLSQVRAGNLHELVYKQGQAGVNKAVVTIHFDNSDPTCSPVGYESSTEVSVTRQVLIGGKSKYLINGHTAQAGQVQNLFHSVQLNVNNPHFLIMQGRITKVLNMKPNEILGMVEEAAGTRMYETKKAAAMKTIEKKQLKVNELNKVLNEEITPTLEKLRGEKQHYLKWSKNNADIERIERFCIAYEFTKAQKTLATSKTEVQEMKLKVTEYDEKAKDFKAEAQEKDEEIAEMKERLAGEVGEEHKELKANEEMLSKEVVKANSALQNATKTADNAEADIVKGQAAVGEAKKAVENKKEDIVMDEKNSGLVRSEAEAAEKEYARLQEQYQNMCAGISSSEGDEAKSLPSQISGALSDANNAEAKIKQSKMKVDHLSKTANKFKADMKKEEKAAKALNEKRDKMEAKATAIQKQIDALNFDEDFETELYEKKASLENRYSNLREDIENLTAQLAGRLSFNFSDPHKGFDRSKVMGLVARLVNVSEAKHATALEVVAGGKLYQVVVDEAATGKQLLAKGKLQRRVTIIPLDKIQGRTVPEERSNAASGIAQKMGTTARPAIELVGFDEEVRTAVEYVFGSSLVVDGMEAANKICDATKTRTVTLQGDVYDPSGTISGGSNKNLGSTLKRLTDLSAAKESLKSVESEIRKVRKEWEGLKSASKKFGELSDKLELANAEFEQAEKHLGQTKYGMIESKYKDVMAEVAEAEKTMKDMEVEKTAKWALHKELKGKEAELTKAREEKLKDIDRAVGEAKKAAAKKAEQAMKVGNSAETLKLELEALEKDVEAALEAVEGFKKASEKAVDEKMELGIKVGEKQQSYDDAKAKLGLVEAKMDEIGKAVSVLNAAKNSLNKKAEDADIEAKKLQLKVKSFNQEKGAAERFVNSILKKHSWIESEKEHFGVEGGDYDFKAQDPEATSEHLKALRSEQASLSKKINKKVMGMIEKAEGEYTELLRKRKVIENDKKKIENVILELDEKKKKELARTWTKVNRDFGSIFSTLLPGTTAKLEPPEGQECWEGLEVKVAFGDVWKESLTELSGGQRSLLALSLILSMLLFKPAPMYILDEVDAALDLSHTQNIGNMLRTHFSQSQFIVVSLKEGMFNNANTIFRTKFVDGVSTVTRTVGIGASQGAIDKIAKENEAREGNGVVGGKAGGKAKKQKTASAAGKKKGGVKA</sequence>
<dbReference type="OrthoDB" id="10255539at2759"/>
<keyword evidence="16" id="KW-1185">Reference proteome</keyword>
<feature type="compositionally biased region" description="Basic residues" evidence="13">
    <location>
        <begin position="1204"/>
        <end position="1224"/>
    </location>
</feature>
<dbReference type="GO" id="GO:0016887">
    <property type="term" value="F:ATP hydrolysis activity"/>
    <property type="evidence" value="ECO:0007669"/>
    <property type="project" value="InterPro"/>
</dbReference>
<dbReference type="GO" id="GO:0005524">
    <property type="term" value="F:ATP binding"/>
    <property type="evidence" value="ECO:0007669"/>
    <property type="project" value="UniProtKB-KW"/>
</dbReference>
<keyword evidence="9 11" id="KW-0539">Nucleus</keyword>
<dbReference type="GO" id="GO:0005634">
    <property type="term" value="C:nucleus"/>
    <property type="evidence" value="ECO:0007669"/>
    <property type="project" value="UniProtKB-SubCell"/>
</dbReference>
<dbReference type="Pfam" id="PF02463">
    <property type="entry name" value="SMC_N"/>
    <property type="match status" value="1"/>
</dbReference>
<dbReference type="InterPro" id="IPR024704">
    <property type="entry name" value="SMC"/>
</dbReference>
<dbReference type="GO" id="GO:0030261">
    <property type="term" value="P:chromosome condensation"/>
    <property type="evidence" value="ECO:0007669"/>
    <property type="project" value="UniProtKB-KW"/>
</dbReference>
<keyword evidence="10" id="KW-0131">Cell cycle</keyword>
<evidence type="ECO:0000256" key="5">
    <source>
        <dbReference type="ARBA" id="ARBA00022776"/>
    </source>
</evidence>
<keyword evidence="7 12" id="KW-0175">Coiled coil</keyword>
<evidence type="ECO:0000256" key="9">
    <source>
        <dbReference type="ARBA" id="ARBA00023242"/>
    </source>
</evidence>
<dbReference type="SUPFAM" id="SSF75553">
    <property type="entry name" value="Smc hinge domain"/>
    <property type="match status" value="1"/>
</dbReference>
<evidence type="ECO:0000256" key="13">
    <source>
        <dbReference type="SAM" id="MobiDB-lite"/>
    </source>
</evidence>
<dbReference type="SUPFAM" id="SSF52540">
    <property type="entry name" value="P-loop containing nucleoside triphosphate hydrolases"/>
    <property type="match status" value="1"/>
</dbReference>
<evidence type="ECO:0000259" key="14">
    <source>
        <dbReference type="SMART" id="SM00968"/>
    </source>
</evidence>
<dbReference type="Gene3D" id="3.40.50.300">
    <property type="entry name" value="P-loop containing nucleotide triphosphate hydrolases"/>
    <property type="match status" value="2"/>
</dbReference>
<dbReference type="InterPro" id="IPR036277">
    <property type="entry name" value="SMC_hinge_sf"/>
</dbReference>
<evidence type="ECO:0000313" key="15">
    <source>
        <dbReference type="EMBL" id="GMH84799.1"/>
    </source>
</evidence>